<dbReference type="Proteomes" id="UP001178662">
    <property type="component" value="Chromosome"/>
</dbReference>
<feature type="binding site" evidence="16">
    <location>
        <begin position="45"/>
        <end position="48"/>
    </location>
    <ligand>
        <name>substrate</name>
    </ligand>
</feature>
<dbReference type="PROSITE" id="PS01069">
    <property type="entry name" value="DAGK_PROKAR"/>
    <property type="match status" value="1"/>
</dbReference>
<feature type="transmembrane region" description="Helical" evidence="19">
    <location>
        <begin position="31"/>
        <end position="48"/>
    </location>
</feature>
<keyword evidence="8 20" id="KW-0418">Kinase</keyword>
<evidence type="ECO:0000256" key="6">
    <source>
        <dbReference type="ARBA" id="ARBA00022692"/>
    </source>
</evidence>
<dbReference type="GO" id="GO:0005886">
    <property type="term" value="C:plasma membrane"/>
    <property type="evidence" value="ECO:0007669"/>
    <property type="project" value="UniProtKB-SubCell"/>
</dbReference>
<evidence type="ECO:0000256" key="5">
    <source>
        <dbReference type="ARBA" id="ARBA00022679"/>
    </source>
</evidence>
<evidence type="ECO:0000256" key="10">
    <source>
        <dbReference type="ARBA" id="ARBA00022989"/>
    </source>
</evidence>
<comment type="cofactor">
    <cofactor evidence="18">
        <name>Mg(2+)</name>
        <dbReference type="ChEBI" id="CHEBI:18420"/>
    </cofactor>
    <text evidence="18">Mn(2+), Zn(2+), Cd(2+) and Co(2+) support activity to lesser extents.</text>
</comment>
<keyword evidence="13" id="KW-0594">Phospholipid biosynthesis</keyword>
<gene>
    <name evidence="20" type="ORF">P0Y55_10600</name>
</gene>
<evidence type="ECO:0000256" key="18">
    <source>
        <dbReference type="PIRSR" id="PIRSR600829-4"/>
    </source>
</evidence>
<dbReference type="AlphaFoldDB" id="A0AA95JAJ1"/>
<keyword evidence="7 17" id="KW-0547">Nucleotide-binding</keyword>
<comment type="subcellular location">
    <subcellularLocation>
        <location evidence="1">Cell membrane</location>
        <topology evidence="1">Multi-pass membrane protein</topology>
    </subcellularLocation>
</comment>
<evidence type="ECO:0000256" key="7">
    <source>
        <dbReference type="ARBA" id="ARBA00022741"/>
    </source>
</evidence>
<evidence type="ECO:0000256" key="19">
    <source>
        <dbReference type="SAM" id="Phobius"/>
    </source>
</evidence>
<feature type="binding site" evidence="16">
    <location>
        <position position="67"/>
    </location>
    <ligand>
        <name>substrate</name>
    </ligand>
</feature>
<feature type="binding site" evidence="18">
    <location>
        <position position="26"/>
    </location>
    <ligand>
        <name>a divalent metal cation</name>
        <dbReference type="ChEBI" id="CHEBI:60240"/>
    </ligand>
</feature>
<evidence type="ECO:0000256" key="9">
    <source>
        <dbReference type="ARBA" id="ARBA00022840"/>
    </source>
</evidence>
<feature type="binding site" evidence="17">
    <location>
        <position position="74"/>
    </location>
    <ligand>
        <name>ATP</name>
        <dbReference type="ChEBI" id="CHEBI:30616"/>
    </ligand>
</feature>
<name>A0AA95JAJ1_9BACL</name>
<keyword evidence="21" id="KW-1185">Reference proteome</keyword>
<dbReference type="CDD" id="cd14265">
    <property type="entry name" value="UDPK_IM_like"/>
    <property type="match status" value="1"/>
</dbReference>
<accession>A0AA95JAJ1</accession>
<feature type="binding site" evidence="17">
    <location>
        <begin position="83"/>
        <end position="85"/>
    </location>
    <ligand>
        <name>ATP</name>
        <dbReference type="ChEBI" id="CHEBI:30616"/>
    </ligand>
</feature>
<sequence length="124" mass="13481">MSKWRSRELRSFSEASLAIASAIRSERHMRFHLVATVVVVAVGLWLRVGRNDWLWLLGAIAAVWIAELINTAIERTVDLVTLEIHPLAKAAKDTAAGAVLVAALFAIAAGLIVLGPPFWSRLTG</sequence>
<proteinExistence type="inferred from homology"/>
<dbReference type="GO" id="GO:0008654">
    <property type="term" value="P:phospholipid biosynthetic process"/>
    <property type="evidence" value="ECO:0007669"/>
    <property type="project" value="UniProtKB-KW"/>
</dbReference>
<protein>
    <submittedName>
        <fullName evidence="20">Diacylglycerol kinase family protein</fullName>
    </submittedName>
</protein>
<feature type="transmembrane region" description="Helical" evidence="19">
    <location>
        <begin position="54"/>
        <end position="73"/>
    </location>
</feature>
<dbReference type="PANTHER" id="PTHR34299">
    <property type="entry name" value="DIACYLGLYCEROL KINASE"/>
    <property type="match status" value="1"/>
</dbReference>
<evidence type="ECO:0000256" key="11">
    <source>
        <dbReference type="ARBA" id="ARBA00023098"/>
    </source>
</evidence>
<evidence type="ECO:0000256" key="1">
    <source>
        <dbReference type="ARBA" id="ARBA00004651"/>
    </source>
</evidence>
<evidence type="ECO:0000256" key="14">
    <source>
        <dbReference type="ARBA" id="ARBA00023264"/>
    </source>
</evidence>
<dbReference type="GO" id="GO:0016301">
    <property type="term" value="F:kinase activity"/>
    <property type="evidence" value="ECO:0007669"/>
    <property type="project" value="UniProtKB-KW"/>
</dbReference>
<evidence type="ECO:0000256" key="4">
    <source>
        <dbReference type="ARBA" id="ARBA00022516"/>
    </source>
</evidence>
<organism evidence="20 21">
    <name type="scientific">Candidatus Cohnella colombiensis</name>
    <dbReference type="NCBI Taxonomy" id="3121368"/>
    <lineage>
        <taxon>Bacteria</taxon>
        <taxon>Bacillati</taxon>
        <taxon>Bacillota</taxon>
        <taxon>Bacilli</taxon>
        <taxon>Bacillales</taxon>
        <taxon>Paenibacillaceae</taxon>
        <taxon>Cohnella</taxon>
    </lineage>
</organism>
<reference evidence="20" key="1">
    <citation type="submission" date="2023-03" db="EMBL/GenBank/DDBJ databases">
        <title>Andean soil-derived lignocellulolytic bacterial consortium as a source of novel taxa and putative plastic-active enzymes.</title>
        <authorList>
            <person name="Diaz-Garcia L."/>
            <person name="Chuvochina M."/>
            <person name="Feuerriegel G."/>
            <person name="Bunk B."/>
            <person name="Sproer C."/>
            <person name="Streit W.R."/>
            <person name="Rodriguez L.M."/>
            <person name="Overmann J."/>
            <person name="Jimenez D.J."/>
        </authorList>
    </citation>
    <scope>NUCLEOTIDE SEQUENCE</scope>
    <source>
        <strain evidence="20">MAG 2441</strain>
    </source>
</reference>
<evidence type="ECO:0000256" key="3">
    <source>
        <dbReference type="ARBA" id="ARBA00022475"/>
    </source>
</evidence>
<evidence type="ECO:0000256" key="17">
    <source>
        <dbReference type="PIRSR" id="PIRSR600829-3"/>
    </source>
</evidence>
<comment type="similarity">
    <text evidence="2">Belongs to the bacterial diacylglycerol kinase family.</text>
</comment>
<feature type="binding site" evidence="17">
    <location>
        <position position="26"/>
    </location>
    <ligand>
        <name>ATP</name>
        <dbReference type="ChEBI" id="CHEBI:30616"/>
    </ligand>
</feature>
<dbReference type="InterPro" id="IPR036945">
    <property type="entry name" value="DAGK_sf"/>
</dbReference>
<dbReference type="GO" id="GO:0046872">
    <property type="term" value="F:metal ion binding"/>
    <property type="evidence" value="ECO:0007669"/>
    <property type="project" value="UniProtKB-KW"/>
</dbReference>
<keyword evidence="11" id="KW-0443">Lipid metabolism</keyword>
<feature type="binding site" evidence="17">
    <location>
        <begin position="92"/>
        <end position="93"/>
    </location>
    <ligand>
        <name>ATP</name>
        <dbReference type="ChEBI" id="CHEBI:30616"/>
    </ligand>
</feature>
<evidence type="ECO:0000313" key="20">
    <source>
        <dbReference type="EMBL" id="WEK53046.1"/>
    </source>
</evidence>
<dbReference type="PANTHER" id="PTHR34299:SF1">
    <property type="entry name" value="DIACYLGLYCEROL KINASE"/>
    <property type="match status" value="1"/>
</dbReference>
<keyword evidence="12 19" id="KW-0472">Membrane</keyword>
<keyword evidence="14" id="KW-1208">Phospholipid metabolism</keyword>
<dbReference type="InterPro" id="IPR033717">
    <property type="entry name" value="UDPK"/>
</dbReference>
<evidence type="ECO:0000313" key="21">
    <source>
        <dbReference type="Proteomes" id="UP001178662"/>
    </source>
</evidence>
<keyword evidence="18" id="KW-0460">Magnesium</keyword>
<evidence type="ECO:0000256" key="15">
    <source>
        <dbReference type="PIRSR" id="PIRSR600829-1"/>
    </source>
</evidence>
<feature type="active site" description="Proton acceptor" evidence="15">
    <location>
        <position position="67"/>
    </location>
</feature>
<dbReference type="InterPro" id="IPR000829">
    <property type="entry name" value="DAGK"/>
</dbReference>
<evidence type="ECO:0000256" key="16">
    <source>
        <dbReference type="PIRSR" id="PIRSR600829-2"/>
    </source>
</evidence>
<feature type="binding site" evidence="18">
    <location>
        <position position="74"/>
    </location>
    <ligand>
        <name>a divalent metal cation</name>
        <dbReference type="ChEBI" id="CHEBI:60240"/>
    </ligand>
</feature>
<keyword evidence="10 19" id="KW-1133">Transmembrane helix</keyword>
<dbReference type="GO" id="GO:0005524">
    <property type="term" value="F:ATP binding"/>
    <property type="evidence" value="ECO:0007669"/>
    <property type="project" value="UniProtKB-KW"/>
</dbReference>
<evidence type="ECO:0000256" key="2">
    <source>
        <dbReference type="ARBA" id="ARBA00005967"/>
    </source>
</evidence>
<keyword evidence="5" id="KW-0808">Transferase</keyword>
<evidence type="ECO:0000256" key="8">
    <source>
        <dbReference type="ARBA" id="ARBA00022777"/>
    </source>
</evidence>
<keyword evidence="9 17" id="KW-0067">ATP-binding</keyword>
<dbReference type="Gene3D" id="1.10.287.3610">
    <property type="match status" value="1"/>
</dbReference>
<dbReference type="EMBL" id="CP119317">
    <property type="protein sequence ID" value="WEK53046.1"/>
    <property type="molecule type" value="Genomic_DNA"/>
</dbReference>
<evidence type="ECO:0000256" key="12">
    <source>
        <dbReference type="ARBA" id="ARBA00023136"/>
    </source>
</evidence>
<keyword evidence="6 19" id="KW-0812">Transmembrane</keyword>
<keyword evidence="3" id="KW-1003">Cell membrane</keyword>
<keyword evidence="18" id="KW-0479">Metal-binding</keyword>
<feature type="transmembrane region" description="Helical" evidence="19">
    <location>
        <begin position="94"/>
        <end position="119"/>
    </location>
</feature>
<evidence type="ECO:0000256" key="13">
    <source>
        <dbReference type="ARBA" id="ARBA00023209"/>
    </source>
</evidence>
<dbReference type="Pfam" id="PF01219">
    <property type="entry name" value="DAGK_prokar"/>
    <property type="match status" value="1"/>
</dbReference>
<keyword evidence="4" id="KW-0444">Lipid biosynthesis</keyword>